<comment type="caution">
    <text evidence="7">The sequence shown here is derived from an EMBL/GenBank/DDBJ whole genome shotgun (WGS) entry which is preliminary data.</text>
</comment>
<feature type="active site" description="O-(5'-phospho-DNA)-serine intermediate" evidence="4 5">
    <location>
        <position position="21"/>
    </location>
</feature>
<dbReference type="Gene3D" id="3.40.50.1390">
    <property type="entry name" value="Resolvase, N-terminal catalytic domain"/>
    <property type="match status" value="1"/>
</dbReference>
<sequence>MPHSSCTALVPLRAVSYVRVSTVDQASRNGGEGLSIPVQREANRRKAAELGALVAAEFVDRGRTGRRLNRPELQRLLEYISARLGANSRKIAVSPELCGLAKFIHSGLIHDPVIANLWHVRFGSG</sequence>
<dbReference type="Proteomes" id="UP000219994">
    <property type="component" value="Unassembled WGS sequence"/>
</dbReference>
<dbReference type="GO" id="GO:0000150">
    <property type="term" value="F:DNA strand exchange activity"/>
    <property type="evidence" value="ECO:0007669"/>
    <property type="project" value="InterPro"/>
</dbReference>
<dbReference type="InterPro" id="IPR006118">
    <property type="entry name" value="Recombinase_CS"/>
</dbReference>
<dbReference type="InterPro" id="IPR006119">
    <property type="entry name" value="Resolv_N"/>
</dbReference>
<keyword evidence="2" id="KW-0238">DNA-binding</keyword>
<evidence type="ECO:0000313" key="8">
    <source>
        <dbReference type="Proteomes" id="UP000219994"/>
    </source>
</evidence>
<evidence type="ECO:0000256" key="5">
    <source>
        <dbReference type="PROSITE-ProRule" id="PRU10137"/>
    </source>
</evidence>
<dbReference type="InterPro" id="IPR036162">
    <property type="entry name" value="Resolvase-like_N_sf"/>
</dbReference>
<keyword evidence="1" id="KW-0229">DNA integration</keyword>
<gene>
    <name evidence="7" type="ORF">B5766_00060</name>
</gene>
<protein>
    <recommendedName>
        <fullName evidence="6">Resolvase/invertase-type recombinase catalytic domain-containing protein</fullName>
    </recommendedName>
</protein>
<dbReference type="AlphaFoldDB" id="A0A2A6FV21"/>
<dbReference type="SMART" id="SM00857">
    <property type="entry name" value="Resolvase"/>
    <property type="match status" value="1"/>
</dbReference>
<evidence type="ECO:0000256" key="1">
    <source>
        <dbReference type="ARBA" id="ARBA00022908"/>
    </source>
</evidence>
<feature type="domain" description="Resolvase/invertase-type recombinase catalytic" evidence="6">
    <location>
        <begin position="14"/>
        <end position="118"/>
    </location>
</feature>
<evidence type="ECO:0000313" key="7">
    <source>
        <dbReference type="EMBL" id="PDQ36569.1"/>
    </source>
</evidence>
<organism evidence="7 8">
    <name type="scientific">Candidatus Lumbricidiphila eiseniae</name>
    <dbReference type="NCBI Taxonomy" id="1969409"/>
    <lineage>
        <taxon>Bacteria</taxon>
        <taxon>Bacillati</taxon>
        <taxon>Actinomycetota</taxon>
        <taxon>Actinomycetes</taxon>
        <taxon>Micrococcales</taxon>
        <taxon>Microbacteriaceae</taxon>
        <taxon>Candidatus Lumbricidiphila</taxon>
    </lineage>
</organism>
<evidence type="ECO:0000256" key="4">
    <source>
        <dbReference type="PIRSR" id="PIRSR606118-50"/>
    </source>
</evidence>
<dbReference type="CDD" id="cd00338">
    <property type="entry name" value="Ser_Recombinase"/>
    <property type="match status" value="1"/>
</dbReference>
<dbReference type="Pfam" id="PF00239">
    <property type="entry name" value="Resolvase"/>
    <property type="match status" value="1"/>
</dbReference>
<dbReference type="PROSITE" id="PS00397">
    <property type="entry name" value="RECOMBINASES_1"/>
    <property type="match status" value="1"/>
</dbReference>
<dbReference type="EMBL" id="NAEP01000002">
    <property type="protein sequence ID" value="PDQ36569.1"/>
    <property type="molecule type" value="Genomic_DNA"/>
</dbReference>
<dbReference type="SUPFAM" id="SSF53041">
    <property type="entry name" value="Resolvase-like"/>
    <property type="match status" value="1"/>
</dbReference>
<keyword evidence="3" id="KW-0233">DNA recombination</keyword>
<accession>A0A2A6FV21</accession>
<reference evidence="8" key="1">
    <citation type="submission" date="2017-03" db="EMBL/GenBank/DDBJ databases">
        <authorList>
            <person name="Lund M.B."/>
        </authorList>
    </citation>
    <scope>NUCLEOTIDE SEQUENCE [LARGE SCALE GENOMIC DNA]</scope>
</reference>
<evidence type="ECO:0000259" key="6">
    <source>
        <dbReference type="SMART" id="SM00857"/>
    </source>
</evidence>
<evidence type="ECO:0000256" key="3">
    <source>
        <dbReference type="ARBA" id="ARBA00023172"/>
    </source>
</evidence>
<dbReference type="GO" id="GO:0003677">
    <property type="term" value="F:DNA binding"/>
    <property type="evidence" value="ECO:0007669"/>
    <property type="project" value="UniProtKB-KW"/>
</dbReference>
<name>A0A2A6FV21_9MICO</name>
<proteinExistence type="predicted"/>
<dbReference type="GO" id="GO:0015074">
    <property type="term" value="P:DNA integration"/>
    <property type="evidence" value="ECO:0007669"/>
    <property type="project" value="UniProtKB-KW"/>
</dbReference>
<evidence type="ECO:0000256" key="2">
    <source>
        <dbReference type="ARBA" id="ARBA00023125"/>
    </source>
</evidence>